<feature type="compositionally biased region" description="Polar residues" evidence="1">
    <location>
        <begin position="307"/>
        <end position="317"/>
    </location>
</feature>
<reference evidence="3 4" key="1">
    <citation type="submission" date="2019-02" db="EMBL/GenBank/DDBJ databases">
        <title>Deep-cultivation of Planctomycetes and their phenomic and genomic characterization uncovers novel biology.</title>
        <authorList>
            <person name="Wiegand S."/>
            <person name="Jogler M."/>
            <person name="Boedeker C."/>
            <person name="Pinto D."/>
            <person name="Vollmers J."/>
            <person name="Rivas-Marin E."/>
            <person name="Kohn T."/>
            <person name="Peeters S.H."/>
            <person name="Heuer A."/>
            <person name="Rast P."/>
            <person name="Oberbeckmann S."/>
            <person name="Bunk B."/>
            <person name="Jeske O."/>
            <person name="Meyerdierks A."/>
            <person name="Storesund J.E."/>
            <person name="Kallscheuer N."/>
            <person name="Luecker S."/>
            <person name="Lage O.M."/>
            <person name="Pohl T."/>
            <person name="Merkel B.J."/>
            <person name="Hornburger P."/>
            <person name="Mueller R.-W."/>
            <person name="Bruemmer F."/>
            <person name="Labrenz M."/>
            <person name="Spormann A.M."/>
            <person name="Op Den Camp H."/>
            <person name="Overmann J."/>
            <person name="Amann R."/>
            <person name="Jetten M.S.M."/>
            <person name="Mascher T."/>
            <person name="Medema M.H."/>
            <person name="Devos D.P."/>
            <person name="Kaster A.-K."/>
            <person name="Ovreas L."/>
            <person name="Rohde M."/>
            <person name="Galperin M.Y."/>
            <person name="Jogler C."/>
        </authorList>
    </citation>
    <scope>NUCLEOTIDE SEQUENCE [LARGE SCALE GENOMIC DNA]</scope>
    <source>
        <strain evidence="3 4">Pan14r</strain>
    </source>
</reference>
<keyword evidence="2" id="KW-0472">Membrane</keyword>
<evidence type="ECO:0000256" key="2">
    <source>
        <dbReference type="SAM" id="Phobius"/>
    </source>
</evidence>
<dbReference type="Proteomes" id="UP000317238">
    <property type="component" value="Unassembled WGS sequence"/>
</dbReference>
<dbReference type="AlphaFoldDB" id="A0A5C5Y5R1"/>
<accession>A0A5C5Y5R1</accession>
<keyword evidence="4" id="KW-1185">Reference proteome</keyword>
<dbReference type="EMBL" id="SJPL01000001">
    <property type="protein sequence ID" value="TWT71076.1"/>
    <property type="molecule type" value="Genomic_DNA"/>
</dbReference>
<evidence type="ECO:0008006" key="5">
    <source>
        <dbReference type="Google" id="ProtNLM"/>
    </source>
</evidence>
<feature type="region of interest" description="Disordered" evidence="1">
    <location>
        <begin position="301"/>
        <end position="320"/>
    </location>
</feature>
<organism evidence="3 4">
    <name type="scientific">Crateriforma conspicua</name>
    <dbReference type="NCBI Taxonomy" id="2527996"/>
    <lineage>
        <taxon>Bacteria</taxon>
        <taxon>Pseudomonadati</taxon>
        <taxon>Planctomycetota</taxon>
        <taxon>Planctomycetia</taxon>
        <taxon>Planctomycetales</taxon>
        <taxon>Planctomycetaceae</taxon>
        <taxon>Crateriforma</taxon>
    </lineage>
</organism>
<dbReference type="RefSeq" id="WP_146439607.1">
    <property type="nucleotide sequence ID" value="NZ_SJPL01000001.1"/>
</dbReference>
<feature type="region of interest" description="Disordered" evidence="1">
    <location>
        <begin position="57"/>
        <end position="229"/>
    </location>
</feature>
<feature type="region of interest" description="Disordered" evidence="1">
    <location>
        <begin position="259"/>
        <end position="280"/>
    </location>
</feature>
<feature type="compositionally biased region" description="Low complexity" evidence="1">
    <location>
        <begin position="61"/>
        <end position="79"/>
    </location>
</feature>
<gene>
    <name evidence="3" type="ORF">Pan14r_33860</name>
</gene>
<name>A0A5C5Y5R1_9PLAN</name>
<evidence type="ECO:0000313" key="3">
    <source>
        <dbReference type="EMBL" id="TWT71076.1"/>
    </source>
</evidence>
<protein>
    <recommendedName>
        <fullName evidence="5">Helix-turn-helix domain protein</fullName>
    </recommendedName>
</protein>
<proteinExistence type="predicted"/>
<sequence length="503" mass="50405">MANYLSLEEAAAKLGIPAERLVDLRSQGQVRGFRDGASWKFPDTEIDRLADDLADSGMGSGILYDDGSSGSSLGSKHGSVIGGDQAGEEGSDVNLTVSPQESEDSDVALVAGGSDVKAKSSADTGTGSGPELLDLDDSDLQLDGPAVDHDSAELELAAADTPETSGKKSGESSLLDLDLEEDSAEAIIASEDSDLDILDDDKPAPSGASSLELMSDLDDASQKAASDSGADVLSELDLLSAEQAGSGLISGLGSGLVTGSDVGSGSGKPSDDALADDDDLVIADDDDDLVIDSAGSDISVAGDSGINLMSPSDSGLSLESEPLDLAGSSISALDLGAEIGSGSGSGASDDAGSAVDFQADEEFQLSPSGIGLETDEDSGSQVIEVEESEVADAVDFGDGGFGGDDAFAEDAGVVEEPVALGDTDAMSLDTDDVVAPAAGTVSAAPEIPFTMWQVACLAGLACTLALCGMIATDLVRNMWAYAEPASPVSGLTDALIGLLRMNP</sequence>
<evidence type="ECO:0000256" key="1">
    <source>
        <dbReference type="SAM" id="MobiDB-lite"/>
    </source>
</evidence>
<dbReference type="OrthoDB" id="283946at2"/>
<keyword evidence="2" id="KW-0812">Transmembrane</keyword>
<comment type="caution">
    <text evidence="3">The sequence shown here is derived from an EMBL/GenBank/DDBJ whole genome shotgun (WGS) entry which is preliminary data.</text>
</comment>
<feature type="transmembrane region" description="Helical" evidence="2">
    <location>
        <begin position="451"/>
        <end position="471"/>
    </location>
</feature>
<evidence type="ECO:0000313" key="4">
    <source>
        <dbReference type="Proteomes" id="UP000317238"/>
    </source>
</evidence>
<keyword evidence="2" id="KW-1133">Transmembrane helix</keyword>